<dbReference type="EMBL" id="CAADJA010000002">
    <property type="protein sequence ID" value="VFS49171.1"/>
    <property type="molecule type" value="Genomic_DNA"/>
</dbReference>
<dbReference type="InterPro" id="IPR024463">
    <property type="entry name" value="Transposase_TnpC_homeodom"/>
</dbReference>
<dbReference type="Proteomes" id="UP000224974">
    <property type="component" value="Unassembled WGS sequence"/>
</dbReference>
<evidence type="ECO:0000256" key="1">
    <source>
        <dbReference type="SAM" id="Coils"/>
    </source>
</evidence>
<evidence type="ECO:0000313" key="5">
    <source>
        <dbReference type="EMBL" id="VFS49171.1"/>
    </source>
</evidence>
<evidence type="ECO:0000259" key="2">
    <source>
        <dbReference type="Pfam" id="PF13005"/>
    </source>
</evidence>
<evidence type="ECO:0000313" key="7">
    <source>
        <dbReference type="Proteomes" id="UP000373449"/>
    </source>
</evidence>
<dbReference type="Pfam" id="PF13005">
    <property type="entry name" value="zf-IS66"/>
    <property type="match status" value="1"/>
</dbReference>
<dbReference type="AlphaFoldDB" id="A0A2C6DMY8"/>
<gene>
    <name evidence="4" type="ORF">CRN84_12770</name>
    <name evidence="5" type="ORF">NCTC12282_03632</name>
</gene>
<reference evidence="5 7" key="3">
    <citation type="submission" date="2019-03" db="EMBL/GenBank/DDBJ databases">
        <authorList>
            <consortium name="Pathogen Informatics"/>
        </authorList>
    </citation>
    <scope>NUCLEOTIDE SEQUENCE [LARGE SCALE GENOMIC DNA]</scope>
    <source>
        <strain evidence="5 7">NCTC12282</strain>
    </source>
</reference>
<proteinExistence type="predicted"/>
<evidence type="ECO:0000313" key="4">
    <source>
        <dbReference type="EMBL" id="PHI30154.1"/>
    </source>
</evidence>
<accession>A0A2C6DMY8</accession>
<dbReference type="Pfam" id="PF13007">
    <property type="entry name" value="LZ_Tnp_IS66"/>
    <property type="match status" value="1"/>
</dbReference>
<dbReference type="EMBL" id="PDDX01000001">
    <property type="protein sequence ID" value="PHI30154.1"/>
    <property type="molecule type" value="Genomic_DNA"/>
</dbReference>
<protein>
    <submittedName>
        <fullName evidence="5">Transposase and inactivated derivatives</fullName>
    </submittedName>
</protein>
<evidence type="ECO:0000313" key="6">
    <source>
        <dbReference type="Proteomes" id="UP000224974"/>
    </source>
</evidence>
<dbReference type="RefSeq" id="WP_099044160.1">
    <property type="nucleotide sequence ID" value="NZ_CAADJA010000002.1"/>
</dbReference>
<feature type="coiled-coil region" evidence="1">
    <location>
        <begin position="8"/>
        <end position="89"/>
    </location>
</feature>
<keyword evidence="1" id="KW-0175">Coiled coil</keyword>
<evidence type="ECO:0000259" key="3">
    <source>
        <dbReference type="Pfam" id="PF13007"/>
    </source>
</evidence>
<dbReference type="InterPro" id="IPR024474">
    <property type="entry name" value="Znf_dom_IS66"/>
</dbReference>
<feature type="domain" description="Transposase TnpC homeodomain" evidence="3">
    <location>
        <begin position="45"/>
        <end position="115"/>
    </location>
</feature>
<name>A0A2C6DMY8_9GAMM</name>
<feature type="domain" description="Transposase IS66 zinc-finger binding" evidence="2">
    <location>
        <begin position="124"/>
        <end position="158"/>
    </location>
</feature>
<reference evidence="6" key="1">
    <citation type="submission" date="2017-09" db="EMBL/GenBank/DDBJ databases">
        <title>FDA dAtabase for Regulatory Grade micrObial Sequences (FDA-ARGOS): Supporting development and validation of Infectious Disease Dx tests.</title>
        <authorList>
            <person name="Minogue T."/>
            <person name="Wolcott M."/>
            <person name="Wasieloski L."/>
            <person name="Aguilar W."/>
            <person name="Moore D."/>
            <person name="Tallon L."/>
            <person name="Sadzewicz L."/>
            <person name="Ott S."/>
            <person name="Zhao X."/>
            <person name="Nagaraj S."/>
            <person name="Vavikolanu K."/>
            <person name="Aluvathingal J."/>
            <person name="Nadendla S."/>
            <person name="Sichtig H."/>
        </authorList>
    </citation>
    <scope>NUCLEOTIDE SEQUENCE [LARGE SCALE GENOMIC DNA]</scope>
    <source>
        <strain evidence="6">FDAARGOS_387</strain>
    </source>
</reference>
<organism evidence="4 6">
    <name type="scientific">Budvicia aquatica</name>
    <dbReference type="NCBI Taxonomy" id="82979"/>
    <lineage>
        <taxon>Bacteria</taxon>
        <taxon>Pseudomonadati</taxon>
        <taxon>Pseudomonadota</taxon>
        <taxon>Gammaproteobacteria</taxon>
        <taxon>Enterobacterales</taxon>
        <taxon>Budviciaceae</taxon>
        <taxon>Budvicia</taxon>
    </lineage>
</organism>
<reference evidence="4" key="2">
    <citation type="submission" date="2017-09" db="EMBL/GenBank/DDBJ databases">
        <title>FDA dAtabase for Regulatory Grade micrObial Sequences (FDA-ARGOS): Supporting development and validation of Infectious Disease Dx tests.</title>
        <authorList>
            <person name="Minogue T."/>
            <person name="Wolcott M."/>
            <person name="Wasieloski L."/>
            <person name="Aguilar W."/>
            <person name="Moore D."/>
            <person name="Tallon L.J."/>
            <person name="Sadzewicz L."/>
            <person name="Ott S."/>
            <person name="Zhao X."/>
            <person name="Nagaraj S."/>
            <person name="Vavikolanu K."/>
            <person name="Aluvathingal J."/>
            <person name="Nadendla S."/>
            <person name="Sichtig H."/>
        </authorList>
    </citation>
    <scope>NUCLEOTIDE SEQUENCE</scope>
    <source>
        <strain evidence="4">FDAARGOS_387</strain>
    </source>
</reference>
<dbReference type="Proteomes" id="UP000373449">
    <property type="component" value="Unassembled WGS sequence"/>
</dbReference>
<sequence length="158" mass="17745">MDTLPNDINQLKALLFEQNKTLAQLEIQNKQLAVLNADYTTEIARLTALLDKLKRLTFGQSTEKVNRKIQKVEKRLQELQSEATVQAAAVTDPYVPPALRQSCARKPLPASLPREVHTLEPAKSVCPECGGGLKHLDEDIFEQLELINTAFKVIQTKR</sequence>
<dbReference type="STRING" id="1111728.GCA_000427805_02484"/>
<dbReference type="OrthoDB" id="9800877at2"/>
<keyword evidence="6" id="KW-1185">Reference proteome</keyword>